<evidence type="ECO:0000313" key="3">
    <source>
        <dbReference type="Proteomes" id="UP001215598"/>
    </source>
</evidence>
<keyword evidence="3" id="KW-1185">Reference proteome</keyword>
<name>A0AAD7I0P5_9AGAR</name>
<protein>
    <recommendedName>
        <fullName evidence="4">Transcription factor domain-containing protein</fullName>
    </recommendedName>
</protein>
<dbReference type="AlphaFoldDB" id="A0AAD7I0P5"/>
<comment type="caution">
    <text evidence="2">The sequence shown here is derived from an EMBL/GenBank/DDBJ whole genome shotgun (WGS) entry which is preliminary data.</text>
</comment>
<proteinExistence type="predicted"/>
<dbReference type="Proteomes" id="UP001215598">
    <property type="component" value="Unassembled WGS sequence"/>
</dbReference>
<reference evidence="2" key="1">
    <citation type="submission" date="2023-03" db="EMBL/GenBank/DDBJ databases">
        <title>Massive genome expansion in bonnet fungi (Mycena s.s.) driven by repeated elements and novel gene families across ecological guilds.</title>
        <authorList>
            <consortium name="Lawrence Berkeley National Laboratory"/>
            <person name="Harder C.B."/>
            <person name="Miyauchi S."/>
            <person name="Viragh M."/>
            <person name="Kuo A."/>
            <person name="Thoen E."/>
            <person name="Andreopoulos B."/>
            <person name="Lu D."/>
            <person name="Skrede I."/>
            <person name="Drula E."/>
            <person name="Henrissat B."/>
            <person name="Morin E."/>
            <person name="Kohler A."/>
            <person name="Barry K."/>
            <person name="LaButti K."/>
            <person name="Morin E."/>
            <person name="Salamov A."/>
            <person name="Lipzen A."/>
            <person name="Mereny Z."/>
            <person name="Hegedus B."/>
            <person name="Baldrian P."/>
            <person name="Stursova M."/>
            <person name="Weitz H."/>
            <person name="Taylor A."/>
            <person name="Grigoriev I.V."/>
            <person name="Nagy L.G."/>
            <person name="Martin F."/>
            <person name="Kauserud H."/>
        </authorList>
    </citation>
    <scope>NUCLEOTIDE SEQUENCE</scope>
    <source>
        <strain evidence="2">CBHHK182m</strain>
    </source>
</reference>
<organism evidence="2 3">
    <name type="scientific">Mycena metata</name>
    <dbReference type="NCBI Taxonomy" id="1033252"/>
    <lineage>
        <taxon>Eukaryota</taxon>
        <taxon>Fungi</taxon>
        <taxon>Dikarya</taxon>
        <taxon>Basidiomycota</taxon>
        <taxon>Agaricomycotina</taxon>
        <taxon>Agaricomycetes</taxon>
        <taxon>Agaricomycetidae</taxon>
        <taxon>Agaricales</taxon>
        <taxon>Marasmiineae</taxon>
        <taxon>Mycenaceae</taxon>
        <taxon>Mycena</taxon>
    </lineage>
</organism>
<evidence type="ECO:0000313" key="2">
    <source>
        <dbReference type="EMBL" id="KAJ7732555.1"/>
    </source>
</evidence>
<feature type="region of interest" description="Disordered" evidence="1">
    <location>
        <begin position="59"/>
        <end position="94"/>
    </location>
</feature>
<dbReference type="EMBL" id="JARKIB010000144">
    <property type="protein sequence ID" value="KAJ7732555.1"/>
    <property type="molecule type" value="Genomic_DNA"/>
</dbReference>
<feature type="compositionally biased region" description="Pro residues" evidence="1">
    <location>
        <begin position="81"/>
        <end position="91"/>
    </location>
</feature>
<accession>A0AAD7I0P5</accession>
<gene>
    <name evidence="2" type="ORF">B0H16DRAFT_1468534</name>
</gene>
<evidence type="ECO:0000256" key="1">
    <source>
        <dbReference type="SAM" id="MobiDB-lite"/>
    </source>
</evidence>
<evidence type="ECO:0008006" key="4">
    <source>
        <dbReference type="Google" id="ProtNLM"/>
    </source>
</evidence>
<sequence length="416" mass="46154">MTITIIQPNDVLPPDYVDKYNQEWDDMPLSPVPVQFPSHLEISPEQAVYFANGHRGPTCVPSGSPPPIADVSATSSADETPPSPSTPPPSPASSVASVASSVASAASSVFGLMAACRALIPTFNPTDGWAAIDSVVGDAVLRTMLRLALYSPFHTHEPSPNDLYECLEYGERSWAIRSPIITMAVRAIQCVAYFILCAANEHNPYVQGGVPDLPSFIDSSYLEQLGLRVPAIILFRAYSGRSISDMRFPTQQAALDYLFLMQAVYKYYLLWIANAIRLSTELGYHCSWRWGSPLSMSHTEWTHRVTRHFVYDGHKSLEHLMSHQLLKNEMDFGCAALLSPYEGVRLLSIIRAERNHLAIWPLNDPVTEEGEVFAKNHLHELNTNIDTLNHIVCALRFFSDQVAAARPRIQMELDSG</sequence>